<dbReference type="SMART" id="SM00485">
    <property type="entry name" value="XPGN"/>
    <property type="match status" value="1"/>
</dbReference>
<accession>A0AAV9MRX4</accession>
<evidence type="ECO:0000313" key="18">
    <source>
        <dbReference type="Proteomes" id="UP001358417"/>
    </source>
</evidence>
<feature type="compositionally biased region" description="Polar residues" evidence="14">
    <location>
        <begin position="622"/>
        <end position="640"/>
    </location>
</feature>
<evidence type="ECO:0000256" key="13">
    <source>
        <dbReference type="ARBA" id="ARBA00023242"/>
    </source>
</evidence>
<feature type="compositionally biased region" description="Polar residues" evidence="14">
    <location>
        <begin position="528"/>
        <end position="540"/>
    </location>
</feature>
<dbReference type="GeneID" id="89979503"/>
<dbReference type="InterPro" id="IPR036279">
    <property type="entry name" value="5-3_exonuclease_C_sf"/>
</dbReference>
<reference evidence="17 18" key="1">
    <citation type="submission" date="2023-08" db="EMBL/GenBank/DDBJ databases">
        <title>Black Yeasts Isolated from many extreme environments.</title>
        <authorList>
            <person name="Coleine C."/>
            <person name="Stajich J.E."/>
            <person name="Selbmann L."/>
        </authorList>
    </citation>
    <scope>NUCLEOTIDE SEQUENCE [LARGE SCALE GENOMIC DNA]</scope>
    <source>
        <strain evidence="17 18">CCFEE 5792</strain>
    </source>
</reference>
<evidence type="ECO:0000256" key="1">
    <source>
        <dbReference type="ARBA" id="ARBA00001946"/>
    </source>
</evidence>
<feature type="region of interest" description="Disordered" evidence="14">
    <location>
        <begin position="86"/>
        <end position="107"/>
    </location>
</feature>
<dbReference type="FunFam" id="1.10.150.20:FF:000011">
    <property type="entry name" value="exonuclease 1"/>
    <property type="match status" value="1"/>
</dbReference>
<feature type="region of interest" description="Disordered" evidence="14">
    <location>
        <begin position="380"/>
        <end position="404"/>
    </location>
</feature>
<evidence type="ECO:0000256" key="2">
    <source>
        <dbReference type="ARBA" id="ARBA00004123"/>
    </source>
</evidence>
<gene>
    <name evidence="17" type="ORF">LTR84_011349</name>
</gene>
<dbReference type="PRINTS" id="PR00853">
    <property type="entry name" value="XPGRADSUPER"/>
</dbReference>
<dbReference type="Gene3D" id="1.10.150.20">
    <property type="entry name" value="5' to 3' exonuclease, C-terminal subdomain"/>
    <property type="match status" value="1"/>
</dbReference>
<name>A0AAV9MRX4_9EURO</name>
<feature type="region of interest" description="Disordered" evidence="14">
    <location>
        <begin position="736"/>
        <end position="763"/>
    </location>
</feature>
<dbReference type="InterPro" id="IPR006084">
    <property type="entry name" value="XPG/Rad2"/>
</dbReference>
<proteinExistence type="inferred from homology"/>
<evidence type="ECO:0000256" key="5">
    <source>
        <dbReference type="ARBA" id="ARBA00022723"/>
    </source>
</evidence>
<dbReference type="CDD" id="cd09857">
    <property type="entry name" value="PIN_EXO1"/>
    <property type="match status" value="1"/>
</dbReference>
<keyword evidence="8" id="KW-0269">Exonuclease</keyword>
<evidence type="ECO:0000259" key="15">
    <source>
        <dbReference type="SMART" id="SM00484"/>
    </source>
</evidence>
<comment type="similarity">
    <text evidence="3">Belongs to the XPG/RAD2 endonuclease family. EXO1 subfamily.</text>
</comment>
<keyword evidence="12" id="KW-0234">DNA repair</keyword>
<keyword evidence="10" id="KW-0267">Excision nuclease</keyword>
<evidence type="ECO:0008006" key="19">
    <source>
        <dbReference type="Google" id="ProtNLM"/>
    </source>
</evidence>
<dbReference type="InterPro" id="IPR006085">
    <property type="entry name" value="XPG_DNA_repair_N"/>
</dbReference>
<keyword evidence="5" id="KW-0479">Metal-binding</keyword>
<organism evidence="17 18">
    <name type="scientific">Exophiala bonariae</name>
    <dbReference type="NCBI Taxonomy" id="1690606"/>
    <lineage>
        <taxon>Eukaryota</taxon>
        <taxon>Fungi</taxon>
        <taxon>Dikarya</taxon>
        <taxon>Ascomycota</taxon>
        <taxon>Pezizomycotina</taxon>
        <taxon>Eurotiomycetes</taxon>
        <taxon>Chaetothyriomycetidae</taxon>
        <taxon>Chaetothyriales</taxon>
        <taxon>Herpotrichiellaceae</taxon>
        <taxon>Exophiala</taxon>
    </lineage>
</organism>
<evidence type="ECO:0000256" key="6">
    <source>
        <dbReference type="ARBA" id="ARBA00022763"/>
    </source>
</evidence>
<dbReference type="CDD" id="cd09908">
    <property type="entry name" value="H3TH_EXO1"/>
    <property type="match status" value="1"/>
</dbReference>
<feature type="region of interest" description="Disordered" evidence="14">
    <location>
        <begin position="521"/>
        <end position="591"/>
    </location>
</feature>
<feature type="region of interest" description="Disordered" evidence="14">
    <location>
        <begin position="609"/>
        <end position="640"/>
    </location>
</feature>
<keyword evidence="13" id="KW-0539">Nucleus</keyword>
<keyword evidence="11" id="KW-0238">DNA-binding</keyword>
<comment type="cofactor">
    <cofactor evidence="1">
        <name>Mg(2+)</name>
        <dbReference type="ChEBI" id="CHEBI:18420"/>
    </cofactor>
</comment>
<dbReference type="Pfam" id="PF00867">
    <property type="entry name" value="XPG_I"/>
    <property type="match status" value="1"/>
</dbReference>
<evidence type="ECO:0000256" key="14">
    <source>
        <dbReference type="SAM" id="MobiDB-lite"/>
    </source>
</evidence>
<dbReference type="SMART" id="SM00484">
    <property type="entry name" value="XPGI"/>
    <property type="match status" value="1"/>
</dbReference>
<feature type="compositionally biased region" description="Polar residues" evidence="14">
    <location>
        <begin position="552"/>
        <end position="568"/>
    </location>
</feature>
<keyword evidence="4" id="KW-0540">Nuclease</keyword>
<feature type="region of interest" description="Disordered" evidence="14">
    <location>
        <begin position="342"/>
        <end position="362"/>
    </location>
</feature>
<dbReference type="FunFam" id="3.40.50.1010:FF:000002">
    <property type="entry name" value="Exonuclease 1, putative"/>
    <property type="match status" value="1"/>
</dbReference>
<keyword evidence="9" id="KW-0460">Magnesium</keyword>
<evidence type="ECO:0000256" key="4">
    <source>
        <dbReference type="ARBA" id="ARBA00022722"/>
    </source>
</evidence>
<dbReference type="PANTHER" id="PTHR11081:SF65">
    <property type="entry name" value="DNA DAMAGE-INDUCIBLE PROTEIN DIN7-RELATED"/>
    <property type="match status" value="1"/>
</dbReference>
<evidence type="ECO:0000256" key="11">
    <source>
        <dbReference type="ARBA" id="ARBA00023125"/>
    </source>
</evidence>
<dbReference type="InterPro" id="IPR044752">
    <property type="entry name" value="PIN-like_EXO1"/>
</dbReference>
<dbReference type="SUPFAM" id="SSF47807">
    <property type="entry name" value="5' to 3' exonuclease, C-terminal subdomain"/>
    <property type="match status" value="1"/>
</dbReference>
<dbReference type="GO" id="GO:0046872">
    <property type="term" value="F:metal ion binding"/>
    <property type="evidence" value="ECO:0007669"/>
    <property type="project" value="UniProtKB-KW"/>
</dbReference>
<feature type="compositionally biased region" description="Acidic residues" evidence="14">
    <location>
        <begin position="746"/>
        <end position="756"/>
    </location>
</feature>
<evidence type="ECO:0000256" key="3">
    <source>
        <dbReference type="ARBA" id="ARBA00010563"/>
    </source>
</evidence>
<dbReference type="InterPro" id="IPR029060">
    <property type="entry name" value="PIN-like_dom_sf"/>
</dbReference>
<feature type="domain" description="XPG N-terminal" evidence="16">
    <location>
        <begin position="1"/>
        <end position="99"/>
    </location>
</feature>
<comment type="subcellular location">
    <subcellularLocation>
        <location evidence="2">Nucleus</location>
    </subcellularLocation>
</comment>
<dbReference type="Pfam" id="PF00752">
    <property type="entry name" value="XPG_N"/>
    <property type="match status" value="1"/>
</dbReference>
<dbReference type="GO" id="GO:0006281">
    <property type="term" value="P:DNA repair"/>
    <property type="evidence" value="ECO:0007669"/>
    <property type="project" value="UniProtKB-KW"/>
</dbReference>
<dbReference type="InterPro" id="IPR006086">
    <property type="entry name" value="XPG-I_dom"/>
</dbReference>
<dbReference type="Gene3D" id="3.40.50.1010">
    <property type="entry name" value="5'-nuclease"/>
    <property type="match status" value="1"/>
</dbReference>
<keyword evidence="7" id="KW-0378">Hydrolase</keyword>
<keyword evidence="18" id="KW-1185">Reference proteome</keyword>
<evidence type="ECO:0000256" key="9">
    <source>
        <dbReference type="ARBA" id="ARBA00022842"/>
    </source>
</evidence>
<evidence type="ECO:0000256" key="12">
    <source>
        <dbReference type="ARBA" id="ARBA00023204"/>
    </source>
</evidence>
<feature type="compositionally biased region" description="Low complexity" evidence="14">
    <location>
        <begin position="389"/>
        <end position="401"/>
    </location>
</feature>
<evidence type="ECO:0000256" key="10">
    <source>
        <dbReference type="ARBA" id="ARBA00022881"/>
    </source>
</evidence>
<dbReference type="GO" id="GO:0005634">
    <property type="term" value="C:nucleus"/>
    <property type="evidence" value="ECO:0007669"/>
    <property type="project" value="UniProtKB-SubCell"/>
</dbReference>
<feature type="compositionally biased region" description="Basic and acidic residues" evidence="14">
    <location>
        <begin position="581"/>
        <end position="590"/>
    </location>
</feature>
<dbReference type="PANTHER" id="PTHR11081">
    <property type="entry name" value="FLAP ENDONUCLEASE FAMILY MEMBER"/>
    <property type="match status" value="1"/>
</dbReference>
<dbReference type="GO" id="GO:0003677">
    <property type="term" value="F:DNA binding"/>
    <property type="evidence" value="ECO:0007669"/>
    <property type="project" value="UniProtKB-KW"/>
</dbReference>
<dbReference type="SUPFAM" id="SSF88723">
    <property type="entry name" value="PIN domain-like"/>
    <property type="match status" value="1"/>
</dbReference>
<feature type="compositionally biased region" description="Basic and acidic residues" evidence="14">
    <location>
        <begin position="88"/>
        <end position="107"/>
    </location>
</feature>
<keyword evidence="6" id="KW-0227">DNA damage</keyword>
<evidence type="ECO:0000259" key="16">
    <source>
        <dbReference type="SMART" id="SM00485"/>
    </source>
</evidence>
<dbReference type="GO" id="GO:0017108">
    <property type="term" value="F:5'-flap endonuclease activity"/>
    <property type="evidence" value="ECO:0007669"/>
    <property type="project" value="TreeGrafter"/>
</dbReference>
<dbReference type="AlphaFoldDB" id="A0AAV9MRX4"/>
<dbReference type="Proteomes" id="UP001358417">
    <property type="component" value="Unassembled WGS sequence"/>
</dbReference>
<dbReference type="EMBL" id="JAVRRD010000054">
    <property type="protein sequence ID" value="KAK5043635.1"/>
    <property type="molecule type" value="Genomic_DNA"/>
</dbReference>
<dbReference type="GO" id="GO:0035312">
    <property type="term" value="F:5'-3' DNA exonuclease activity"/>
    <property type="evidence" value="ECO:0007669"/>
    <property type="project" value="InterPro"/>
</dbReference>
<sequence length="777" mass="86522">MGIKGLLPLLKSIQKHSTLKQFKGQTIGVDAYGWLHRGVVGCAFALALGKPTTIHIDFVLSRVRMLMDFGVVPYLVFDGDNIPSKKGTNAERHKRREESKARGMELHKAGRTTQSYQEFQKAVDVTPSMARQLIDELKKLNVQYVVAPYEADAQLVYLEQKGIIDGILSEDSDLLVFGAKRLLTKLNQYGELIEFQRKDFSICKEISFAGWTDTMFRQMAILSGCDYLTNIERLGLKTAHAYIRKHKEVEKIIRMIQFEGKLVVPDKYLEQFRNAELTFLHHRVFCPLQQKLVFLNELGPGVVECDLPFLGPDVDADTAVGVACGDIDPFSKQRLHSVARKESGRAALAETRGQSYTSDPGLKAGKSIENFFKPYRQPLAELDPNSLTPSPSQQRLLQRSQNATWEPRLVSSAPALRRTLTTSTQTSNSQGTDRSVFLMRASTMSTYKPPKRQRLCSDSSELSANSEVQQSRFFSSKVVEASPLAQKVTARRKTRKSGFDVFSDDSIDDMLLLEAEKHQLTDSEKTYTQDQICDVSTPNADKTRTSEELETVPQSQPRTSSRPATNKVQRAVGGEPQKGGRAREVSREEEPGQFEDLLEFHVRKQNDALNSTGTSEMRRKNVQTPQSTSTRGSQGRTFSAQSGEVQLAALSSLPKATSVSSFCEKLNIHKTFSYQSTTTQQSALRNLGGRCEQSSTTTKKENRLVTTIQRSVPHDVLAVSEHQGEALQASIVVAVPGPDRPKGSEDEIIPNSEDESSQVGSPIRYPRLDIGAFAFGR</sequence>
<evidence type="ECO:0000256" key="7">
    <source>
        <dbReference type="ARBA" id="ARBA00022801"/>
    </source>
</evidence>
<evidence type="ECO:0000256" key="8">
    <source>
        <dbReference type="ARBA" id="ARBA00022839"/>
    </source>
</evidence>
<evidence type="ECO:0000313" key="17">
    <source>
        <dbReference type="EMBL" id="KAK5043635.1"/>
    </source>
</evidence>
<dbReference type="RefSeq" id="XP_064700018.1">
    <property type="nucleotide sequence ID" value="XM_064854882.1"/>
</dbReference>
<protein>
    <recommendedName>
        <fullName evidence="19">Exonuclease 1</fullName>
    </recommendedName>
</protein>
<comment type="caution">
    <text evidence="17">The sequence shown here is derived from an EMBL/GenBank/DDBJ whole genome shotgun (WGS) entry which is preliminary data.</text>
</comment>
<feature type="domain" description="XPG-I" evidence="15">
    <location>
        <begin position="138"/>
        <end position="208"/>
    </location>
</feature>
<dbReference type="InterPro" id="IPR037315">
    <property type="entry name" value="EXO1_H3TH"/>
</dbReference>